<keyword evidence="2" id="KW-1003">Cell membrane</keyword>
<evidence type="ECO:0000256" key="4">
    <source>
        <dbReference type="ARBA" id="ARBA00022679"/>
    </source>
</evidence>
<keyword evidence="3" id="KW-0328">Glycosyltransferase</keyword>
<dbReference type="Pfam" id="PF13231">
    <property type="entry name" value="PMT_2"/>
    <property type="match status" value="1"/>
</dbReference>
<evidence type="ECO:0000256" key="7">
    <source>
        <dbReference type="ARBA" id="ARBA00023136"/>
    </source>
</evidence>
<dbReference type="InterPro" id="IPR050297">
    <property type="entry name" value="LipidA_mod_glycosyltrf_83"/>
</dbReference>
<evidence type="ECO:0000256" key="3">
    <source>
        <dbReference type="ARBA" id="ARBA00022676"/>
    </source>
</evidence>
<keyword evidence="4" id="KW-0808">Transferase</keyword>
<proteinExistence type="predicted"/>
<feature type="transmembrane region" description="Helical" evidence="8">
    <location>
        <begin position="399"/>
        <end position="423"/>
    </location>
</feature>
<keyword evidence="5 8" id="KW-0812">Transmembrane</keyword>
<keyword evidence="11" id="KW-1185">Reference proteome</keyword>
<feature type="transmembrane region" description="Helical" evidence="8">
    <location>
        <begin position="435"/>
        <end position="455"/>
    </location>
</feature>
<evidence type="ECO:0000256" key="5">
    <source>
        <dbReference type="ARBA" id="ARBA00022692"/>
    </source>
</evidence>
<evidence type="ECO:0000313" key="10">
    <source>
        <dbReference type="EMBL" id="QTD44508.1"/>
    </source>
</evidence>
<organism evidence="10 11">
    <name type="scientific">Ottowia testudinis</name>
    <dbReference type="NCBI Taxonomy" id="2816950"/>
    <lineage>
        <taxon>Bacteria</taxon>
        <taxon>Pseudomonadati</taxon>
        <taxon>Pseudomonadota</taxon>
        <taxon>Betaproteobacteria</taxon>
        <taxon>Burkholderiales</taxon>
        <taxon>Comamonadaceae</taxon>
        <taxon>Ottowia</taxon>
    </lineage>
</organism>
<accession>A0A975H252</accession>
<feature type="transmembrane region" description="Helical" evidence="8">
    <location>
        <begin position="20"/>
        <end position="41"/>
    </location>
</feature>
<feature type="transmembrane region" description="Helical" evidence="8">
    <location>
        <begin position="182"/>
        <end position="210"/>
    </location>
</feature>
<gene>
    <name evidence="10" type="ORF">J1M35_15610</name>
</gene>
<dbReference type="Proteomes" id="UP000663903">
    <property type="component" value="Chromosome"/>
</dbReference>
<feature type="transmembrane region" description="Helical" evidence="8">
    <location>
        <begin position="360"/>
        <end position="379"/>
    </location>
</feature>
<feature type="transmembrane region" description="Helical" evidence="8">
    <location>
        <begin position="274"/>
        <end position="296"/>
    </location>
</feature>
<dbReference type="AlphaFoldDB" id="A0A975H252"/>
<dbReference type="PANTHER" id="PTHR33908">
    <property type="entry name" value="MANNOSYLTRANSFERASE YKCB-RELATED"/>
    <property type="match status" value="1"/>
</dbReference>
<keyword evidence="6 8" id="KW-1133">Transmembrane helix</keyword>
<reference evidence="10" key="1">
    <citation type="submission" date="2021-03" db="EMBL/GenBank/DDBJ databases">
        <title>Ottowia sp. 27C isolated from the cloaca of a Giant Asian pond turtle (Heosemys grandis).</title>
        <authorList>
            <person name="Spergser J."/>
            <person name="Busse H.-J."/>
        </authorList>
    </citation>
    <scope>NUCLEOTIDE SEQUENCE</scope>
    <source>
        <strain evidence="10">27C</strain>
    </source>
</reference>
<keyword evidence="7 8" id="KW-0472">Membrane</keyword>
<feature type="transmembrane region" description="Helical" evidence="8">
    <location>
        <begin position="222"/>
        <end position="241"/>
    </location>
</feature>
<dbReference type="RefSeq" id="WP_208008072.1">
    <property type="nucleotide sequence ID" value="NZ_CP071796.1"/>
</dbReference>
<dbReference type="EMBL" id="CP071796">
    <property type="protein sequence ID" value="QTD44508.1"/>
    <property type="molecule type" value="Genomic_DNA"/>
</dbReference>
<evidence type="ECO:0000256" key="6">
    <source>
        <dbReference type="ARBA" id="ARBA00022989"/>
    </source>
</evidence>
<evidence type="ECO:0000256" key="1">
    <source>
        <dbReference type="ARBA" id="ARBA00004651"/>
    </source>
</evidence>
<dbReference type="InterPro" id="IPR038731">
    <property type="entry name" value="RgtA/B/C-like"/>
</dbReference>
<feature type="transmembrane region" description="Helical" evidence="8">
    <location>
        <begin position="332"/>
        <end position="348"/>
    </location>
</feature>
<comment type="subcellular location">
    <subcellularLocation>
        <location evidence="1">Cell membrane</location>
        <topology evidence="1">Multi-pass membrane protein</topology>
    </subcellularLocation>
</comment>
<dbReference type="GO" id="GO:0016763">
    <property type="term" value="F:pentosyltransferase activity"/>
    <property type="evidence" value="ECO:0007669"/>
    <property type="project" value="TreeGrafter"/>
</dbReference>
<sequence>MNRALPRPPSAAAGAPATGLAASAPGALFALLLALPLLAGLGSHPLIDVDEGAFSAATRELLASGDWGHTTLNGAPRFDKPILVYWLQAASVALLGLNEWALRLPSALCTWAAALAAERFVGERHGAQSGRLTALILVTAFGPWAMARAATADALLNLLLMLTALDLWRHLESGARPPLRRAAAWAALGLLAKGPIALLVPGAALGLWALSRRDGAALRRALGDPAAWLILIAIAAPWYLYALHRHGMDFIAGFILKHNVGRFTGPMEGHGGSLLYYVLIVPLLWLPWTPLWLRAARHWRALWGDAQLRFWLCWAGFVIVFFSLSGTKLPHYSLYAGPGLLMLTAWALRQSTPGGALRGALWGALALLVLLLGALPWLLQSGAVPIGDALYAALLRGAPTPWAVLAMGAALLVLVALLAAAPGRGLASCAFAPRFATAAWLVALGHGWVVVPWLGEALQGPIQRTALAARALGSDAAVVQWNTHWPSVGVYLQRAVPPRAPQPGELAITRTDRLQRLQPPPNVTLLRQENGVALVRREGF</sequence>
<dbReference type="KEGG" id="otd:J1M35_15610"/>
<name>A0A975H252_9BURK</name>
<evidence type="ECO:0000313" key="11">
    <source>
        <dbReference type="Proteomes" id="UP000663903"/>
    </source>
</evidence>
<dbReference type="GO" id="GO:0010041">
    <property type="term" value="P:response to iron(III) ion"/>
    <property type="evidence" value="ECO:0007669"/>
    <property type="project" value="TreeGrafter"/>
</dbReference>
<dbReference type="GO" id="GO:0009103">
    <property type="term" value="P:lipopolysaccharide biosynthetic process"/>
    <property type="evidence" value="ECO:0007669"/>
    <property type="project" value="UniProtKB-ARBA"/>
</dbReference>
<evidence type="ECO:0000256" key="8">
    <source>
        <dbReference type="SAM" id="Phobius"/>
    </source>
</evidence>
<feature type="transmembrane region" description="Helical" evidence="8">
    <location>
        <begin position="308"/>
        <end position="326"/>
    </location>
</feature>
<evidence type="ECO:0000256" key="2">
    <source>
        <dbReference type="ARBA" id="ARBA00022475"/>
    </source>
</evidence>
<feature type="domain" description="Glycosyltransferase RgtA/B/C/D-like" evidence="9">
    <location>
        <begin position="79"/>
        <end position="237"/>
    </location>
</feature>
<dbReference type="GO" id="GO:0005886">
    <property type="term" value="C:plasma membrane"/>
    <property type="evidence" value="ECO:0007669"/>
    <property type="project" value="UniProtKB-SubCell"/>
</dbReference>
<evidence type="ECO:0000259" key="9">
    <source>
        <dbReference type="Pfam" id="PF13231"/>
    </source>
</evidence>
<dbReference type="PANTHER" id="PTHR33908:SF3">
    <property type="entry name" value="UNDECAPRENYL PHOSPHATE-ALPHA-4-AMINO-4-DEOXY-L-ARABINOSE ARABINOSYL TRANSFERASE"/>
    <property type="match status" value="1"/>
</dbReference>
<protein>
    <submittedName>
        <fullName evidence="10">Glycosyltransferase family 39 protein</fullName>
    </submittedName>
</protein>